<dbReference type="InterPro" id="IPR052157">
    <property type="entry name" value="BCAA_transport_permease"/>
</dbReference>
<keyword evidence="6 9" id="KW-1133">Transmembrane helix</keyword>
<proteinExistence type="inferred from homology"/>
<feature type="transmembrane region" description="Helical" evidence="9">
    <location>
        <begin position="50"/>
        <end position="69"/>
    </location>
</feature>
<evidence type="ECO:0000256" key="6">
    <source>
        <dbReference type="ARBA" id="ARBA00022989"/>
    </source>
</evidence>
<feature type="transmembrane region" description="Helical" evidence="9">
    <location>
        <begin position="108"/>
        <end position="129"/>
    </location>
</feature>
<evidence type="ECO:0000256" key="8">
    <source>
        <dbReference type="ARBA" id="ARBA00037998"/>
    </source>
</evidence>
<dbReference type="PANTHER" id="PTHR11795">
    <property type="entry name" value="BRANCHED-CHAIN AMINO ACID TRANSPORT SYSTEM PERMEASE PROTEIN LIVH"/>
    <property type="match status" value="1"/>
</dbReference>
<dbReference type="KEGG" id="mdi:METDI4401"/>
<evidence type="ECO:0000256" key="5">
    <source>
        <dbReference type="ARBA" id="ARBA00022970"/>
    </source>
</evidence>
<keyword evidence="7 9" id="KW-0472">Membrane</keyword>
<feature type="transmembrane region" description="Helical" evidence="9">
    <location>
        <begin position="75"/>
        <end position="96"/>
    </location>
</feature>
<accession>C7CES8</accession>
<evidence type="ECO:0000256" key="2">
    <source>
        <dbReference type="ARBA" id="ARBA00022448"/>
    </source>
</evidence>
<evidence type="ECO:0000256" key="9">
    <source>
        <dbReference type="SAM" id="Phobius"/>
    </source>
</evidence>
<feature type="transmembrane region" description="Helical" evidence="9">
    <location>
        <begin position="263"/>
        <end position="284"/>
    </location>
</feature>
<name>C7CES8_METED</name>
<evidence type="ECO:0000256" key="7">
    <source>
        <dbReference type="ARBA" id="ARBA00023136"/>
    </source>
</evidence>
<keyword evidence="4 9" id="KW-0812">Transmembrane</keyword>
<feature type="transmembrane region" description="Helical" evidence="9">
    <location>
        <begin position="24"/>
        <end position="43"/>
    </location>
</feature>
<dbReference type="HOGENOM" id="CLU_039929_2_2_5"/>
<feature type="transmembrane region" description="Helical" evidence="9">
    <location>
        <begin position="149"/>
        <end position="169"/>
    </location>
</feature>
<dbReference type="GO" id="GO:0006865">
    <property type="term" value="P:amino acid transport"/>
    <property type="evidence" value="ECO:0007669"/>
    <property type="project" value="UniProtKB-KW"/>
</dbReference>
<dbReference type="Pfam" id="PF02653">
    <property type="entry name" value="BPD_transp_2"/>
    <property type="match status" value="1"/>
</dbReference>
<sequence length="294" mass="30141">MPGRWPLNAPSSEGLRMIAQTLDIVTTAAILYAVATGLLLVFGVMKIINFAHGGLMTLGGYAALITTQAGLNPWLAIPIAALFGAVAGMAIERLVVRPLYARPLDAILATWGLSIIIGQLITIVFGRGVHFVQSPLSGTLDVLGESYSAYRLALVGIAAALGVGLTALLQGTRLGLETRAVITNEDLARGLGINSGLVRFATFTLGSALAGAAGALITPLSSVDPAMGVPWLVSAFMLVLVSGASLLSLLAACIVLGGAQVLVATHFSPVLGGLTIAVLAAIILRVRPQGFARD</sequence>
<keyword evidence="2" id="KW-0813">Transport</keyword>
<comment type="similarity">
    <text evidence="8">Belongs to the binding-protein-dependent transport system permease family. LivHM subfamily.</text>
</comment>
<dbReference type="AlphaFoldDB" id="C7CES8"/>
<feature type="transmembrane region" description="Helical" evidence="9">
    <location>
        <begin position="197"/>
        <end position="217"/>
    </location>
</feature>
<evidence type="ECO:0000256" key="1">
    <source>
        <dbReference type="ARBA" id="ARBA00004651"/>
    </source>
</evidence>
<evidence type="ECO:0000313" key="11">
    <source>
        <dbReference type="Proteomes" id="UP000008070"/>
    </source>
</evidence>
<dbReference type="GO" id="GO:0005886">
    <property type="term" value="C:plasma membrane"/>
    <property type="evidence" value="ECO:0007669"/>
    <property type="project" value="UniProtKB-SubCell"/>
</dbReference>
<keyword evidence="3" id="KW-1003">Cell membrane</keyword>
<organism evidence="10 11">
    <name type="scientific">Methylorubrum extorquens (strain DSM 6343 / CIP 106787 / DM4)</name>
    <name type="common">Methylobacterium extorquens</name>
    <dbReference type="NCBI Taxonomy" id="661410"/>
    <lineage>
        <taxon>Bacteria</taxon>
        <taxon>Pseudomonadati</taxon>
        <taxon>Pseudomonadota</taxon>
        <taxon>Alphaproteobacteria</taxon>
        <taxon>Hyphomicrobiales</taxon>
        <taxon>Methylobacteriaceae</taxon>
        <taxon>Methylorubrum</taxon>
    </lineage>
</organism>
<evidence type="ECO:0000256" key="4">
    <source>
        <dbReference type="ARBA" id="ARBA00022692"/>
    </source>
</evidence>
<dbReference type="PANTHER" id="PTHR11795:SF447">
    <property type="entry name" value="ABC TRANSPORTER PERMEASE PROTEIN"/>
    <property type="match status" value="1"/>
</dbReference>
<feature type="transmembrane region" description="Helical" evidence="9">
    <location>
        <begin position="229"/>
        <end position="256"/>
    </location>
</feature>
<dbReference type="CDD" id="cd06582">
    <property type="entry name" value="TM_PBP1_LivH_like"/>
    <property type="match status" value="1"/>
</dbReference>
<keyword evidence="5" id="KW-0029">Amino-acid transport</keyword>
<dbReference type="EMBL" id="FP103042">
    <property type="protein sequence ID" value="CAX26030.1"/>
    <property type="molecule type" value="Genomic_DNA"/>
</dbReference>
<dbReference type="GO" id="GO:0022857">
    <property type="term" value="F:transmembrane transporter activity"/>
    <property type="evidence" value="ECO:0007669"/>
    <property type="project" value="InterPro"/>
</dbReference>
<dbReference type="InterPro" id="IPR001851">
    <property type="entry name" value="ABC_transp_permease"/>
</dbReference>
<comment type="subcellular location">
    <subcellularLocation>
        <location evidence="1">Cell membrane</location>
        <topology evidence="1">Multi-pass membrane protein</topology>
    </subcellularLocation>
</comment>
<evidence type="ECO:0000256" key="3">
    <source>
        <dbReference type="ARBA" id="ARBA00022475"/>
    </source>
</evidence>
<gene>
    <name evidence="10" type="ORF">METD_I4401</name>
</gene>
<dbReference type="Proteomes" id="UP000008070">
    <property type="component" value="Chromosome"/>
</dbReference>
<evidence type="ECO:0000313" key="10">
    <source>
        <dbReference type="EMBL" id="CAX26030.1"/>
    </source>
</evidence>
<protein>
    <submittedName>
        <fullName evidence="10">Short-chain amides and urea transport protein</fullName>
    </submittedName>
</protein>
<reference evidence="11" key="1">
    <citation type="journal article" date="2009" name="PLoS ONE">
        <title>Methylobacterium genome sequences: a reference blueprint to investigate microbial metabolism of C1 compounds from natural and industrial sources.</title>
        <authorList>
            <person name="Vuilleumier S."/>
            <person name="Chistoserdova L."/>
            <person name="Lee M.-C."/>
            <person name="Bringel F."/>
            <person name="Lajus A."/>
            <person name="Zhou Y."/>
            <person name="Gourion B."/>
            <person name="Barbe V."/>
            <person name="Chang J."/>
            <person name="Cruveiller S."/>
            <person name="Dossat C."/>
            <person name="Gillett W."/>
            <person name="Gruffaz C."/>
            <person name="Haugen E."/>
            <person name="Hourcade E."/>
            <person name="Levy R."/>
            <person name="Mangenot S."/>
            <person name="Muller E."/>
            <person name="Nadalig T."/>
            <person name="Pagni M."/>
            <person name="Penny C."/>
            <person name="Peyraud R."/>
            <person name="Robinson D.G."/>
            <person name="Roche D."/>
            <person name="Rouy Z."/>
            <person name="Saenampechek C."/>
            <person name="Salvignol G."/>
            <person name="Vallenet D."/>
            <person name="Wu Z."/>
            <person name="Marx C.J."/>
            <person name="Vorholt J.A."/>
            <person name="Olson M.V."/>
            <person name="Kaul R."/>
            <person name="Weissenbach J."/>
            <person name="Medigue C."/>
            <person name="Lidstrom M.E."/>
        </authorList>
    </citation>
    <scope>NUCLEOTIDE SEQUENCE [LARGE SCALE GENOMIC DNA]</scope>
    <source>
        <strain evidence="11">DSM 6343 / CIP 106787 / DM4</strain>
    </source>
</reference>